<gene>
    <name evidence="1" type="ORF">SCHPADRAFT_993775</name>
</gene>
<dbReference type="Proteomes" id="UP000053477">
    <property type="component" value="Unassembled WGS sequence"/>
</dbReference>
<reference evidence="1 2" key="1">
    <citation type="submission" date="2015-04" db="EMBL/GenBank/DDBJ databases">
        <title>Complete genome sequence of Schizopora paradoxa KUC8140, a cosmopolitan wood degrader in East Asia.</title>
        <authorList>
            <consortium name="DOE Joint Genome Institute"/>
            <person name="Min B."/>
            <person name="Park H."/>
            <person name="Jang Y."/>
            <person name="Kim J.-J."/>
            <person name="Kim K.H."/>
            <person name="Pangilinan J."/>
            <person name="Lipzen A."/>
            <person name="Riley R."/>
            <person name="Grigoriev I.V."/>
            <person name="Spatafora J.W."/>
            <person name="Choi I.-G."/>
        </authorList>
    </citation>
    <scope>NUCLEOTIDE SEQUENCE [LARGE SCALE GENOMIC DNA]</scope>
    <source>
        <strain evidence="1 2">KUC8140</strain>
    </source>
</reference>
<accession>A0A0H2S2R8</accession>
<dbReference type="AlphaFoldDB" id="A0A0H2S2R8"/>
<sequence>MGNISKSERRRCHPSNDDYCAQNTELLLKHLDDLFADMTRDVEGQGGTAFESHGIKTHRHAIDKCDMLIHLTRMQLEVMRRSVKHNQDGLDALVAERSRLIRHVDGEIASKPLPTLPNEIIAQILYFLYWVEDGRDHDGWPTRGRMAAKNTTLQRLIADSAASPGWRDFVQRQIPLVIQCHGSMAEYANSINGNTGLVGYYPTVFLVSEVEEAEERLGYSLSSHLTTIFANLSESTDMEELEEIRRFPWHSLVMKSDEIGSSEKLTRDFVQRFRSKLANLYQLDLQSESISDQKAPTPTSNWIVGEDEELITNFASKLRVVRAPSGLIPSLRPVLRNVALLEIAIDFGDPDTVAARESVNVLLEGLAPYSNTLTVLNLVPARDFNNRCGTIHDMRSVRIARFRSIGEDPSSVESVQTAPEYPRLCRVAFPHLKQLKLSLPVPVIHDILSAMDCTSLSHLKIAISDIWSGDSMHPHLPRATIQEISPEFIQGVVPKLNSIAIRADYFYPMLRFYESLEAPDDTGEWFLPMLDSVELHVKDWQEVNLLVSAKRLVLNRLNTVTTKSIRSIKITGPSESLYSLCSKHIDTFKLFVPEVITCFHPWSGIDTW</sequence>
<name>A0A0H2S2R8_9AGAM</name>
<dbReference type="InParanoid" id="A0A0H2S2R8"/>
<proteinExistence type="predicted"/>
<organism evidence="1 2">
    <name type="scientific">Schizopora paradoxa</name>
    <dbReference type="NCBI Taxonomy" id="27342"/>
    <lineage>
        <taxon>Eukaryota</taxon>
        <taxon>Fungi</taxon>
        <taxon>Dikarya</taxon>
        <taxon>Basidiomycota</taxon>
        <taxon>Agaricomycotina</taxon>
        <taxon>Agaricomycetes</taxon>
        <taxon>Hymenochaetales</taxon>
        <taxon>Schizoporaceae</taxon>
        <taxon>Schizopora</taxon>
    </lineage>
</organism>
<evidence type="ECO:0000313" key="2">
    <source>
        <dbReference type="Proteomes" id="UP000053477"/>
    </source>
</evidence>
<dbReference type="EMBL" id="KQ085897">
    <property type="protein sequence ID" value="KLO18167.1"/>
    <property type="molecule type" value="Genomic_DNA"/>
</dbReference>
<evidence type="ECO:0000313" key="1">
    <source>
        <dbReference type="EMBL" id="KLO18167.1"/>
    </source>
</evidence>
<protein>
    <submittedName>
        <fullName evidence="1">Uncharacterized protein</fullName>
    </submittedName>
</protein>
<keyword evidence="2" id="KW-1185">Reference proteome</keyword>